<dbReference type="GO" id="GO:0005886">
    <property type="term" value="C:plasma membrane"/>
    <property type="evidence" value="ECO:0007669"/>
    <property type="project" value="UniProtKB-SubCell"/>
</dbReference>
<feature type="transmembrane region" description="Helical" evidence="6">
    <location>
        <begin position="190"/>
        <end position="208"/>
    </location>
</feature>
<proteinExistence type="predicted"/>
<dbReference type="InterPro" id="IPR001123">
    <property type="entry name" value="LeuE-type"/>
</dbReference>
<dbReference type="Proteomes" id="UP000243197">
    <property type="component" value="Chromosome"/>
</dbReference>
<dbReference type="OrthoDB" id="679767at2"/>
<dbReference type="AlphaFoldDB" id="A0A1J1E0G0"/>
<dbReference type="PANTHER" id="PTHR30086:SF20">
    <property type="entry name" value="ARGININE EXPORTER PROTEIN ARGO-RELATED"/>
    <property type="match status" value="1"/>
</dbReference>
<evidence type="ECO:0000256" key="4">
    <source>
        <dbReference type="ARBA" id="ARBA00022989"/>
    </source>
</evidence>
<feature type="transmembrane region" description="Helical" evidence="6">
    <location>
        <begin position="39"/>
        <end position="59"/>
    </location>
</feature>
<organism evidence="7 8">
    <name type="scientific">Ichthyobacterium seriolicida</name>
    <dbReference type="NCBI Taxonomy" id="242600"/>
    <lineage>
        <taxon>Bacteria</taxon>
        <taxon>Pseudomonadati</taxon>
        <taxon>Bacteroidota</taxon>
        <taxon>Flavobacteriia</taxon>
        <taxon>Flavobacteriales</taxon>
        <taxon>Ichthyobacteriaceae</taxon>
        <taxon>Ichthyobacterium</taxon>
    </lineage>
</organism>
<evidence type="ECO:0000256" key="5">
    <source>
        <dbReference type="ARBA" id="ARBA00023136"/>
    </source>
</evidence>
<feature type="transmembrane region" description="Helical" evidence="6">
    <location>
        <begin position="144"/>
        <end position="169"/>
    </location>
</feature>
<keyword evidence="4 6" id="KW-1133">Transmembrane helix</keyword>
<feature type="transmembrane region" description="Helical" evidence="6">
    <location>
        <begin position="71"/>
        <end position="90"/>
    </location>
</feature>
<dbReference type="PANTHER" id="PTHR30086">
    <property type="entry name" value="ARGININE EXPORTER PROTEIN ARGO"/>
    <property type="match status" value="1"/>
</dbReference>
<name>A0A1J1E0G0_9FLAO</name>
<evidence type="ECO:0000313" key="8">
    <source>
        <dbReference type="Proteomes" id="UP000243197"/>
    </source>
</evidence>
<dbReference type="GO" id="GO:0015171">
    <property type="term" value="F:amino acid transmembrane transporter activity"/>
    <property type="evidence" value="ECO:0007669"/>
    <property type="project" value="TreeGrafter"/>
</dbReference>
<keyword evidence="3 6" id="KW-0812">Transmembrane</keyword>
<protein>
    <submittedName>
        <fullName evidence="7">Lysine exporter protein</fullName>
    </submittedName>
</protein>
<accession>A0A1J1E0G0</accession>
<evidence type="ECO:0000256" key="1">
    <source>
        <dbReference type="ARBA" id="ARBA00004651"/>
    </source>
</evidence>
<gene>
    <name evidence="7" type="ORF">JBKA6_0408</name>
</gene>
<keyword evidence="8" id="KW-1185">Reference proteome</keyword>
<feature type="transmembrane region" description="Helical" evidence="6">
    <location>
        <begin position="6"/>
        <end position="27"/>
    </location>
</feature>
<evidence type="ECO:0000256" key="6">
    <source>
        <dbReference type="SAM" id="Phobius"/>
    </source>
</evidence>
<comment type="subcellular location">
    <subcellularLocation>
        <location evidence="1">Cell membrane</location>
        <topology evidence="1">Multi-pass membrane protein</topology>
    </subcellularLocation>
</comment>
<feature type="transmembrane region" description="Helical" evidence="6">
    <location>
        <begin position="110"/>
        <end position="138"/>
    </location>
</feature>
<reference evidence="7 8" key="1">
    <citation type="submission" date="2014-03" db="EMBL/GenBank/DDBJ databases">
        <title>complete genome sequence of Flavobacteriaceae bacterium JBKA-6.</title>
        <authorList>
            <person name="Takano T."/>
            <person name="Nakamura Y."/>
            <person name="Takuma S."/>
            <person name="Yasuike M."/>
            <person name="Matsuyama T."/>
            <person name="Sakai T."/>
            <person name="Fujiwara A."/>
            <person name="Kimoto K."/>
            <person name="Fukuda Y."/>
            <person name="Kondo H."/>
            <person name="Hirono I."/>
            <person name="Nakayasu C."/>
        </authorList>
    </citation>
    <scope>NUCLEOTIDE SEQUENCE [LARGE SCALE GENOMIC DNA]</scope>
    <source>
        <strain evidence="7 8">JBKA-6</strain>
    </source>
</reference>
<dbReference type="EMBL" id="AP014564">
    <property type="protein sequence ID" value="BAV94421.1"/>
    <property type="molecule type" value="Genomic_DNA"/>
</dbReference>
<evidence type="ECO:0000313" key="7">
    <source>
        <dbReference type="EMBL" id="BAV94421.1"/>
    </source>
</evidence>
<keyword evidence="5 6" id="KW-0472">Membrane</keyword>
<evidence type="ECO:0000256" key="2">
    <source>
        <dbReference type="ARBA" id="ARBA00022475"/>
    </source>
</evidence>
<dbReference type="KEGG" id="ise:JBKA6_0408"/>
<keyword evidence="2" id="KW-1003">Cell membrane</keyword>
<dbReference type="Pfam" id="PF01810">
    <property type="entry name" value="LysE"/>
    <property type="match status" value="1"/>
</dbReference>
<sequence>MLEIVLYGVSMGLLLSFLMGPVFFILIETSVTRGFKAALIFDLGVISADIVFILVSLFGSKPMIDAITENSSFLLIGGGALIVYGATYIFKKDKGEYRDLHLRKVNNNYLALFLKGLLLNISNMSVFIFWLSVVIAVATKISKVYYEIFACFLSIILTYLLIDIFKIFLAKRFKKKLTNKRIYKIKSVTGYLLIFFGLLLIIKTVFHIEETFNIKS</sequence>
<evidence type="ECO:0000256" key="3">
    <source>
        <dbReference type="ARBA" id="ARBA00022692"/>
    </source>
</evidence>